<feature type="region of interest" description="Disordered" evidence="1">
    <location>
        <begin position="32"/>
        <end position="58"/>
    </location>
</feature>
<reference evidence="2" key="1">
    <citation type="submission" date="2019-09" db="EMBL/GenBank/DDBJ databases">
        <authorList>
            <person name="Chandra G."/>
            <person name="Truman W A."/>
        </authorList>
    </citation>
    <scope>NUCLEOTIDE SEQUENCE</scope>
    <source>
        <strain evidence="2">PS683</strain>
    </source>
</reference>
<accession>A0A5E6MKI1</accession>
<proteinExistence type="predicted"/>
<feature type="compositionally biased region" description="Polar residues" evidence="1">
    <location>
        <begin position="118"/>
        <end position="128"/>
    </location>
</feature>
<gene>
    <name evidence="2" type="ORF">PS683_01001</name>
</gene>
<feature type="compositionally biased region" description="Basic and acidic residues" evidence="1">
    <location>
        <begin position="219"/>
        <end position="228"/>
    </location>
</feature>
<evidence type="ECO:0000313" key="2">
    <source>
        <dbReference type="EMBL" id="VVM12719.1"/>
    </source>
</evidence>
<feature type="region of interest" description="Disordered" evidence="1">
    <location>
        <begin position="185"/>
        <end position="248"/>
    </location>
</feature>
<organism evidence="2">
    <name type="scientific">Pseudomonas fluorescens</name>
    <dbReference type="NCBI Taxonomy" id="294"/>
    <lineage>
        <taxon>Bacteria</taxon>
        <taxon>Pseudomonadati</taxon>
        <taxon>Pseudomonadota</taxon>
        <taxon>Gammaproteobacteria</taxon>
        <taxon>Pseudomonadales</taxon>
        <taxon>Pseudomonadaceae</taxon>
        <taxon>Pseudomonas</taxon>
    </lineage>
</organism>
<feature type="region of interest" description="Disordered" evidence="1">
    <location>
        <begin position="95"/>
        <end position="141"/>
    </location>
</feature>
<dbReference type="EMBL" id="LR700640">
    <property type="protein sequence ID" value="VVM12719.1"/>
    <property type="molecule type" value="Genomic_DNA"/>
</dbReference>
<name>A0A5E6MKI1_PSEFL</name>
<feature type="compositionally biased region" description="Low complexity" evidence="1">
    <location>
        <begin position="200"/>
        <end position="209"/>
    </location>
</feature>
<protein>
    <submittedName>
        <fullName evidence="2">Uncharacterized protein</fullName>
    </submittedName>
</protein>
<sequence length="248" mass="26419">MPNVSRQQFMPGSTDYAQLGHSSVRVNKSLEGAPSASVGNLNTSLKDGRPASTEHTVSVNKESLEKLFALFEFAVKAMRSLLAGMGRLPPLAGELEAQHPVTPGPDAKVTPDADAQPQVMSSVDNQPQVRPGVQRRVSDGSAQVTLAPGVKLNTQLTPDINVTVQVQTCHCPHTDEGVAPQAQPALKVDSQPSPQPPLTLTPLDLQSDTRPTPDLSRPAPHETDDFNRHSGGLSGNPRAARPSLRSRF</sequence>
<dbReference type="AlphaFoldDB" id="A0A5E6MKI1"/>
<evidence type="ECO:0000256" key="1">
    <source>
        <dbReference type="SAM" id="MobiDB-lite"/>
    </source>
</evidence>